<keyword evidence="2" id="KW-1185">Reference proteome</keyword>
<organism evidence="1 2">
    <name type="scientific">Caerostris extrusa</name>
    <name type="common">Bark spider</name>
    <name type="synonym">Caerostris bankana</name>
    <dbReference type="NCBI Taxonomy" id="172846"/>
    <lineage>
        <taxon>Eukaryota</taxon>
        <taxon>Metazoa</taxon>
        <taxon>Ecdysozoa</taxon>
        <taxon>Arthropoda</taxon>
        <taxon>Chelicerata</taxon>
        <taxon>Arachnida</taxon>
        <taxon>Araneae</taxon>
        <taxon>Araneomorphae</taxon>
        <taxon>Entelegynae</taxon>
        <taxon>Araneoidea</taxon>
        <taxon>Araneidae</taxon>
        <taxon>Caerostris</taxon>
    </lineage>
</organism>
<dbReference type="AlphaFoldDB" id="A0AAV4RLR3"/>
<evidence type="ECO:0000313" key="2">
    <source>
        <dbReference type="Proteomes" id="UP001054945"/>
    </source>
</evidence>
<comment type="caution">
    <text evidence="1">The sequence shown here is derived from an EMBL/GenBank/DDBJ whole genome shotgun (WGS) entry which is preliminary data.</text>
</comment>
<dbReference type="EMBL" id="BPLR01008020">
    <property type="protein sequence ID" value="GIY21437.1"/>
    <property type="molecule type" value="Genomic_DNA"/>
</dbReference>
<protein>
    <submittedName>
        <fullName evidence="1">Uncharacterized protein</fullName>
    </submittedName>
</protein>
<accession>A0AAV4RLR3</accession>
<dbReference type="Proteomes" id="UP001054945">
    <property type="component" value="Unassembled WGS sequence"/>
</dbReference>
<gene>
    <name evidence="1" type="ORF">CEXT_768611</name>
</gene>
<sequence length="110" mass="12760">MRSDVCETVVVGIAHRKCKDFECVLCARVGSALLFVCGLDAQQKREVLFEEWKRCGDCFEPLQALVDRRNDSLSWGRCIGTCQMRGAEQRKRVMFRKPLFSWNILRLSEE</sequence>
<proteinExistence type="predicted"/>
<name>A0AAV4RLR3_CAEEX</name>
<reference evidence="1 2" key="1">
    <citation type="submission" date="2021-06" db="EMBL/GenBank/DDBJ databases">
        <title>Caerostris extrusa draft genome.</title>
        <authorList>
            <person name="Kono N."/>
            <person name="Arakawa K."/>
        </authorList>
    </citation>
    <scope>NUCLEOTIDE SEQUENCE [LARGE SCALE GENOMIC DNA]</scope>
</reference>
<evidence type="ECO:0000313" key="1">
    <source>
        <dbReference type="EMBL" id="GIY21437.1"/>
    </source>
</evidence>